<feature type="region of interest" description="Disordered" evidence="1">
    <location>
        <begin position="808"/>
        <end position="840"/>
    </location>
</feature>
<dbReference type="EMBL" id="NWUJ01000001">
    <property type="protein sequence ID" value="PFH38493.1"/>
    <property type="molecule type" value="Genomic_DNA"/>
</dbReference>
<reference evidence="2 3" key="1">
    <citation type="submission" date="2017-09" db="EMBL/GenBank/DDBJ databases">
        <title>Genome sequencing of Besnoitia besnoiti strain Bb-Ger1.</title>
        <authorList>
            <person name="Schares G."/>
            <person name="Venepally P."/>
            <person name="Lorenzi H.A."/>
        </authorList>
    </citation>
    <scope>NUCLEOTIDE SEQUENCE [LARGE SCALE GENOMIC DNA]</scope>
    <source>
        <strain evidence="2 3">Bb-Ger1</strain>
    </source>
</reference>
<feature type="region of interest" description="Disordered" evidence="1">
    <location>
        <begin position="1"/>
        <end position="46"/>
    </location>
</feature>
<feature type="region of interest" description="Disordered" evidence="1">
    <location>
        <begin position="438"/>
        <end position="457"/>
    </location>
</feature>
<name>A0A2A9MQG5_BESBE</name>
<organism evidence="2 3">
    <name type="scientific">Besnoitia besnoiti</name>
    <name type="common">Apicomplexan protozoan</name>
    <dbReference type="NCBI Taxonomy" id="94643"/>
    <lineage>
        <taxon>Eukaryota</taxon>
        <taxon>Sar</taxon>
        <taxon>Alveolata</taxon>
        <taxon>Apicomplexa</taxon>
        <taxon>Conoidasida</taxon>
        <taxon>Coccidia</taxon>
        <taxon>Eucoccidiorida</taxon>
        <taxon>Eimeriorina</taxon>
        <taxon>Sarcocystidae</taxon>
        <taxon>Besnoitia</taxon>
    </lineage>
</organism>
<feature type="compositionally biased region" description="Low complexity" evidence="1">
    <location>
        <begin position="291"/>
        <end position="304"/>
    </location>
</feature>
<dbReference type="KEGG" id="bbes:BESB_008350"/>
<proteinExistence type="predicted"/>
<feature type="compositionally biased region" description="Basic and acidic residues" evidence="1">
    <location>
        <begin position="441"/>
        <end position="457"/>
    </location>
</feature>
<accession>A0A2A9MQG5</accession>
<gene>
    <name evidence="2" type="ORF">BESB_008350</name>
</gene>
<evidence type="ECO:0000313" key="2">
    <source>
        <dbReference type="EMBL" id="PFH38493.1"/>
    </source>
</evidence>
<feature type="region of interest" description="Disordered" evidence="1">
    <location>
        <begin position="289"/>
        <end position="310"/>
    </location>
</feature>
<dbReference type="VEuPathDB" id="ToxoDB:BESB_008350"/>
<evidence type="ECO:0000313" key="3">
    <source>
        <dbReference type="Proteomes" id="UP000224006"/>
    </source>
</evidence>
<dbReference type="RefSeq" id="XP_029222502.1">
    <property type="nucleotide sequence ID" value="XM_029359589.1"/>
</dbReference>
<protein>
    <submittedName>
        <fullName evidence="2">Uncharacterized protein</fullName>
    </submittedName>
</protein>
<keyword evidence="3" id="KW-1185">Reference proteome</keyword>
<dbReference type="GeneID" id="40305897"/>
<dbReference type="Proteomes" id="UP000224006">
    <property type="component" value="Chromosome I"/>
</dbReference>
<sequence length="1036" mass="110440">MMQGQGFTAGSDRSFPLADRDYPFRSEPPSPALSDLDDGAVTPSGPSCSFIPLLSASRTDDVDGRDLVGASVSCEPGTGNRGKLQLSRCSSESFLLQETSPFTTLALPDASDGSWLDLRHNHSYGSCRDGDVGFGLFGAQLQAPGVLELLATEASSSSAPLSPWDWSAGSGEVGATIEGQHAQGCSWRKLSEDVPGGKDATALTEQEIQAKEGEISPIVAHAGRQGAADVTKGPRLEGDGECIAPSSLIRHMGAHVSDSELQPCRELLGTAPGEPSKSGACTSVVAERMGSSTTASTQSSSLRSSPHDWSPMTQVQCPTFTQAGAAYTQLTTPWAFGQVRKAAQENMRENSLHHREQGVRHRAECCRDYAWQTNDSGGATPVVSLQRPGAGFHQGSRHEIGGLAAEHVNRAGGMGHTPSPRNLQVTRCVIGYEHGNTSTDCGRDRTPRGASHDKESYEASLGFGTMKSAMAEMCISPSSLTRSTTASSMTALPPDKADPSWVVSSPSWSETDSDYVRGSTGASCEAPSDGTFRGSYVVRVNERVNQSLPGTVSVCIGRPAANTVCPVGVCGAAHTRQVVREGVGIWSRNQGVLGKADGRWDRIAHFGAPRQLSVERGVTGVEHQREVVGCRQYPERTMSLPSAFQCPSFVGSRPMGAMSEVVDPFAGVQVRGQPGPRPMDMGRLSRKVHCTVPPSRCLGTGAFASHPVYTGYAGDTNAHILVPDTVPDHARHITYSGKGACAGHRQYEGVAEERRITDQASGDPAWLSCSSELPAGHNSGSEYQHLPGASPSAGCLVGDLTFAVKSSHHYGAPTDDSSDPDLRRLYESQDPGGSCSGCNVDMPAGTKRSRYDSEGILFSEAVIKKVRSSGDNENEGKRPPIFDTESACPEVETGAWQTLAPKLSSCSREELERCQEDGGTQCDEDSSLQWHEGFTLPLGKDGRGELIKRMRSVHKADREFCRFSLEGMGIDFKRLAHATVEELWKIAYRWGLFGYAVKLSKKYGKTATGPSRKKAVQALSAVPSLQPASSECKPSR</sequence>
<dbReference type="OrthoDB" id="329932at2759"/>
<dbReference type="AlphaFoldDB" id="A0A2A9MQG5"/>
<feature type="region of interest" description="Disordered" evidence="1">
    <location>
        <begin position="485"/>
        <end position="507"/>
    </location>
</feature>
<evidence type="ECO:0000256" key="1">
    <source>
        <dbReference type="SAM" id="MobiDB-lite"/>
    </source>
</evidence>
<comment type="caution">
    <text evidence="2">The sequence shown here is derived from an EMBL/GenBank/DDBJ whole genome shotgun (WGS) entry which is preliminary data.</text>
</comment>